<evidence type="ECO:0000313" key="3">
    <source>
        <dbReference type="Proteomes" id="UP001597362"/>
    </source>
</evidence>
<dbReference type="GO" id="GO:0016853">
    <property type="term" value="F:isomerase activity"/>
    <property type="evidence" value="ECO:0007669"/>
    <property type="project" value="UniProtKB-KW"/>
</dbReference>
<keyword evidence="2" id="KW-0413">Isomerase</keyword>
<dbReference type="EMBL" id="JBHUHO010000020">
    <property type="protein sequence ID" value="MFD2115570.1"/>
    <property type="molecule type" value="Genomic_DNA"/>
</dbReference>
<feature type="domain" description="Xylose isomerase-like TIM barrel" evidence="1">
    <location>
        <begin position="24"/>
        <end position="269"/>
    </location>
</feature>
<sequence>MSKMLYSLFPKFFQKCSVEQLANIAVECGFDAVDLMIRDQYWVTTEQLVTEAPAFVAAMQRKQLQVEFATTAYTPTMLINDETPLKVMSDIGIRSFRMAYFVYDQHQPLFAQVEQARREMQQLAELCEKYNIKAVYHIHHGDQMLIHHSYAALALVDGLPSQYIGVMPDPGNQFFEGSDNWPRAFATLGNYLAAIGIKDGRYRWDETATSTESKGWSKHWAPCQEGVTNWHHIAEHLHKVHFDGVLNFQPFYHDSNLNLLIPTLQQEVAYMREAMTTKR</sequence>
<organism evidence="2 3">
    <name type="scientific">Paenibacillus yanchengensis</name>
    <dbReference type="NCBI Taxonomy" id="2035833"/>
    <lineage>
        <taxon>Bacteria</taxon>
        <taxon>Bacillati</taxon>
        <taxon>Bacillota</taxon>
        <taxon>Bacilli</taxon>
        <taxon>Bacillales</taxon>
        <taxon>Paenibacillaceae</taxon>
        <taxon>Paenibacillus</taxon>
    </lineage>
</organism>
<gene>
    <name evidence="2" type="ORF">ACFSJH_07475</name>
</gene>
<evidence type="ECO:0000313" key="2">
    <source>
        <dbReference type="EMBL" id="MFD2115570.1"/>
    </source>
</evidence>
<dbReference type="RefSeq" id="WP_377770851.1">
    <property type="nucleotide sequence ID" value="NZ_JBHUHO010000020.1"/>
</dbReference>
<dbReference type="InterPro" id="IPR036237">
    <property type="entry name" value="Xyl_isomerase-like_sf"/>
</dbReference>
<name>A0ABW4YIJ1_9BACL</name>
<protein>
    <submittedName>
        <fullName evidence="2">Sugar phosphate isomerase/epimerase family protein</fullName>
    </submittedName>
</protein>
<dbReference type="SUPFAM" id="SSF51658">
    <property type="entry name" value="Xylose isomerase-like"/>
    <property type="match status" value="1"/>
</dbReference>
<dbReference type="PANTHER" id="PTHR12110">
    <property type="entry name" value="HYDROXYPYRUVATE ISOMERASE"/>
    <property type="match status" value="1"/>
</dbReference>
<comment type="caution">
    <text evidence="2">The sequence shown here is derived from an EMBL/GenBank/DDBJ whole genome shotgun (WGS) entry which is preliminary data.</text>
</comment>
<accession>A0ABW4YIJ1</accession>
<keyword evidence="3" id="KW-1185">Reference proteome</keyword>
<dbReference type="Proteomes" id="UP001597362">
    <property type="component" value="Unassembled WGS sequence"/>
</dbReference>
<dbReference type="InterPro" id="IPR013022">
    <property type="entry name" value="Xyl_isomerase-like_TIM-brl"/>
</dbReference>
<dbReference type="Pfam" id="PF01261">
    <property type="entry name" value="AP_endonuc_2"/>
    <property type="match status" value="1"/>
</dbReference>
<reference evidence="3" key="1">
    <citation type="journal article" date="2019" name="Int. J. Syst. Evol. Microbiol.">
        <title>The Global Catalogue of Microorganisms (GCM) 10K type strain sequencing project: providing services to taxonomists for standard genome sequencing and annotation.</title>
        <authorList>
            <consortium name="The Broad Institute Genomics Platform"/>
            <consortium name="The Broad Institute Genome Sequencing Center for Infectious Disease"/>
            <person name="Wu L."/>
            <person name="Ma J."/>
        </authorList>
    </citation>
    <scope>NUCLEOTIDE SEQUENCE [LARGE SCALE GENOMIC DNA]</scope>
    <source>
        <strain evidence="3">GH52</strain>
    </source>
</reference>
<dbReference type="Gene3D" id="3.20.20.150">
    <property type="entry name" value="Divalent-metal-dependent TIM barrel enzymes"/>
    <property type="match status" value="1"/>
</dbReference>
<evidence type="ECO:0000259" key="1">
    <source>
        <dbReference type="Pfam" id="PF01261"/>
    </source>
</evidence>
<dbReference type="InterPro" id="IPR050312">
    <property type="entry name" value="IolE/XylAMocC-like"/>
</dbReference>
<proteinExistence type="predicted"/>